<keyword evidence="5" id="KW-0443">Lipid metabolism</keyword>
<name>A0A0C2E496_9STAP</name>
<dbReference type="InterPro" id="IPR008205">
    <property type="entry name" value="GGGP_HepGP_synthase"/>
</dbReference>
<keyword evidence="4" id="KW-0460">Magnesium</keyword>
<evidence type="ECO:0000313" key="9">
    <source>
        <dbReference type="EMBL" id="KIH70217.1"/>
    </source>
</evidence>
<evidence type="ECO:0000256" key="6">
    <source>
        <dbReference type="ARBA" id="ARBA00023209"/>
    </source>
</evidence>
<sequence length="227" mass="25473">MGVLYMLKDCKHVFKLDPAKEISDEDLTRICESDTDAVIIGGTDGITEDNVLNLMARVRRFSVPVALEVTSTEAVVPGFDHYFIPAVFNTGDMKWQHGLMLEALAEYGHLLDYDEISLLPYIIMNPECKAFKKAEGKHVTPEMLPHYINMMDKLYQTEYIYIEYSGTYGDAEIMNAVRENAGRSHIIYGGGISSREEAAEMSQYAGTIVVGNVIYDSPKKALRTIIK</sequence>
<dbReference type="PANTHER" id="PTHR40029:SF2">
    <property type="entry name" value="HEPTAPRENYLGLYCERYL PHOSPHATE SYNTHASE"/>
    <property type="match status" value="1"/>
</dbReference>
<comment type="catalytic activity">
    <reaction evidence="8">
        <text>sn-glycerol 1-phosphate + all-trans-heptaprenyl diphosphate = 3-heptaprenyl-sn-glycero-1-phosphate + diphosphate</text>
        <dbReference type="Rhea" id="RHEA:33495"/>
        <dbReference type="ChEBI" id="CHEBI:33019"/>
        <dbReference type="ChEBI" id="CHEBI:57685"/>
        <dbReference type="ChEBI" id="CHEBI:58206"/>
        <dbReference type="ChEBI" id="CHEBI:64781"/>
        <dbReference type="EC" id="2.5.1.n9"/>
    </reaction>
</comment>
<dbReference type="SUPFAM" id="SSF51395">
    <property type="entry name" value="FMN-linked oxidoreductases"/>
    <property type="match status" value="1"/>
</dbReference>
<dbReference type="GO" id="GO:0120536">
    <property type="term" value="F:heptaprenylglyceryl phosphate synthase activity"/>
    <property type="evidence" value="ECO:0007669"/>
    <property type="project" value="UniProtKB-ARBA"/>
</dbReference>
<dbReference type="GO" id="GO:0046872">
    <property type="term" value="F:metal ion binding"/>
    <property type="evidence" value="ECO:0007669"/>
    <property type="project" value="UniProtKB-KW"/>
</dbReference>
<reference evidence="9 10" key="1">
    <citation type="submission" date="2015-01" db="EMBL/GenBank/DDBJ databases">
        <title>Genome sequences of high lactate-tolerant strain Salinicoccus roseus W12 with industrial interest.</title>
        <authorList>
            <person name="Wang H."/>
            <person name="Yu B."/>
        </authorList>
    </citation>
    <scope>NUCLEOTIDE SEQUENCE [LARGE SCALE GENOMIC DNA]</scope>
    <source>
        <strain evidence="9 10">W12</strain>
    </source>
</reference>
<dbReference type="InterPro" id="IPR038597">
    <property type="entry name" value="GGGP/HepGP_synthase_sf"/>
</dbReference>
<protein>
    <submittedName>
        <fullName evidence="9">Geranylgeranylglyceryl phosphate synthase</fullName>
    </submittedName>
</protein>
<dbReference type="Pfam" id="PF01884">
    <property type="entry name" value="PcrB"/>
    <property type="match status" value="1"/>
</dbReference>
<evidence type="ECO:0000256" key="8">
    <source>
        <dbReference type="ARBA" id="ARBA00048318"/>
    </source>
</evidence>
<proteinExistence type="predicted"/>
<dbReference type="AlphaFoldDB" id="A0A0C2E496"/>
<dbReference type="EMBL" id="JXII01000008">
    <property type="protein sequence ID" value="KIH70217.1"/>
    <property type="molecule type" value="Genomic_DNA"/>
</dbReference>
<keyword evidence="2" id="KW-0808">Transferase</keyword>
<gene>
    <name evidence="9" type="ORF">SN16_09690</name>
</gene>
<evidence type="ECO:0000256" key="3">
    <source>
        <dbReference type="ARBA" id="ARBA00022723"/>
    </source>
</evidence>
<evidence type="ECO:0000256" key="2">
    <source>
        <dbReference type="ARBA" id="ARBA00022679"/>
    </source>
</evidence>
<evidence type="ECO:0000256" key="1">
    <source>
        <dbReference type="ARBA" id="ARBA00022516"/>
    </source>
</evidence>
<dbReference type="NCBIfam" id="NF003199">
    <property type="entry name" value="PRK04169.1-3"/>
    <property type="match status" value="1"/>
</dbReference>
<dbReference type="NCBIfam" id="TIGR01768">
    <property type="entry name" value="GGGP-family"/>
    <property type="match status" value="1"/>
</dbReference>
<keyword evidence="6" id="KW-0594">Phospholipid biosynthesis</keyword>
<dbReference type="CDD" id="cd02812">
    <property type="entry name" value="PcrB_like"/>
    <property type="match status" value="1"/>
</dbReference>
<dbReference type="PANTHER" id="PTHR40029">
    <property type="match status" value="1"/>
</dbReference>
<dbReference type="STRING" id="45670.SN16_09690"/>
<dbReference type="Proteomes" id="UP000031546">
    <property type="component" value="Unassembled WGS sequence"/>
</dbReference>
<evidence type="ECO:0000256" key="7">
    <source>
        <dbReference type="ARBA" id="ARBA00023264"/>
    </source>
</evidence>
<dbReference type="GO" id="GO:0046474">
    <property type="term" value="P:glycerophospholipid biosynthetic process"/>
    <property type="evidence" value="ECO:0007669"/>
    <property type="project" value="UniProtKB-ARBA"/>
</dbReference>
<dbReference type="Gene3D" id="3.20.20.390">
    <property type="entry name" value="FMN-linked oxidoreductases"/>
    <property type="match status" value="1"/>
</dbReference>
<accession>A0A0C2E496</accession>
<comment type="caution">
    <text evidence="9">The sequence shown here is derived from an EMBL/GenBank/DDBJ whole genome shotgun (WGS) entry which is preliminary data.</text>
</comment>
<organism evidence="9 10">
    <name type="scientific">Salinicoccus roseus</name>
    <dbReference type="NCBI Taxonomy" id="45670"/>
    <lineage>
        <taxon>Bacteria</taxon>
        <taxon>Bacillati</taxon>
        <taxon>Bacillota</taxon>
        <taxon>Bacilli</taxon>
        <taxon>Bacillales</taxon>
        <taxon>Staphylococcaceae</taxon>
        <taxon>Salinicoccus</taxon>
    </lineage>
</organism>
<evidence type="ECO:0000256" key="5">
    <source>
        <dbReference type="ARBA" id="ARBA00023098"/>
    </source>
</evidence>
<keyword evidence="3" id="KW-0479">Metal-binding</keyword>
<evidence type="ECO:0000313" key="10">
    <source>
        <dbReference type="Proteomes" id="UP000031546"/>
    </source>
</evidence>
<evidence type="ECO:0000256" key="4">
    <source>
        <dbReference type="ARBA" id="ARBA00022842"/>
    </source>
</evidence>
<keyword evidence="1" id="KW-0444">Lipid biosynthesis</keyword>
<dbReference type="InterPro" id="IPR039074">
    <property type="entry name" value="GGGP/HepGP_synthase_I"/>
</dbReference>
<keyword evidence="7" id="KW-1208">Phospholipid metabolism</keyword>